<evidence type="ECO:0000256" key="5">
    <source>
        <dbReference type="ARBA" id="ARBA00022723"/>
    </source>
</evidence>
<evidence type="ECO:0000256" key="6">
    <source>
        <dbReference type="ARBA" id="ARBA00022801"/>
    </source>
</evidence>
<dbReference type="FunFam" id="3.30.70.360:FF:000005">
    <property type="entry name" value="Putative Aminoacylase-1"/>
    <property type="match status" value="1"/>
</dbReference>
<dbReference type="SUPFAM" id="SSF53187">
    <property type="entry name" value="Zn-dependent exopeptidases"/>
    <property type="match status" value="1"/>
</dbReference>
<dbReference type="GO" id="GO:0004046">
    <property type="term" value="F:aminoacylase activity"/>
    <property type="evidence" value="ECO:0007669"/>
    <property type="project" value="UniProtKB-EC"/>
</dbReference>
<dbReference type="Gene3D" id="3.40.630.10">
    <property type="entry name" value="Zn peptidases"/>
    <property type="match status" value="1"/>
</dbReference>
<dbReference type="KEGG" id="ppyr:116175910"/>
<accession>A0A1Y1NL69</accession>
<keyword evidence="5 10" id="KW-0479">Metal-binding</keyword>
<evidence type="ECO:0000313" key="12">
    <source>
        <dbReference type="EMBL" id="JAV96527.1"/>
    </source>
</evidence>
<keyword evidence="6" id="KW-0378">Hydrolase</keyword>
<feature type="domain" description="Peptidase M20 dimerisation" evidence="11">
    <location>
        <begin position="181"/>
        <end position="292"/>
    </location>
</feature>
<dbReference type="EMBL" id="GEZM01003849">
    <property type="protein sequence ID" value="JAV96527.1"/>
    <property type="molecule type" value="Transcribed_RNA"/>
</dbReference>
<dbReference type="PROSITE" id="PS00758">
    <property type="entry name" value="ARGE_DAPE_CPG2_1"/>
    <property type="match status" value="1"/>
</dbReference>
<dbReference type="InterPro" id="IPR010159">
    <property type="entry name" value="N-acyl_aa_amidohydrolase"/>
</dbReference>
<evidence type="ECO:0000256" key="9">
    <source>
        <dbReference type="PIRSR" id="PIRSR036696-1"/>
    </source>
</evidence>
<proteinExistence type="inferred from homology"/>
<feature type="binding site" evidence="10">
    <location>
        <position position="367"/>
    </location>
    <ligand>
        <name>Zn(2+)</name>
        <dbReference type="ChEBI" id="CHEBI:29105"/>
        <label>2</label>
    </ligand>
</feature>
<sequence>MDQQAIENFREYLRIPSVHPDINYEPCVVFLQKQAKSLGLPCAVHYCHPKNPIVIISWIGKEPTAPSILLNSHMDVVPVFEDKWKYKPFDAHIDEHGNIYARGSQDMKCVGIQYLEAVRRFKAENVVLKRTLHISFVPDEEVGGILGMQDFVKTDQFRNLNVGFALDEGIASVGDVMRVFYGERTIWQFKLHCPGQTGHGALLLDNTAGEKVRYLMDKFSDFRAGEKKRLESDPKLTIGDVTTVNVTMLRGGVQPNVIPEEFVVGIDSRIAVTTNLNEWESMINRWCKEAGKDIWVEYIRKNPCIPVTKIDDTNNAYWNAFQAAFEDLGLKMKTEIFPAGTDSRFLRELGIPAIGFSPINNTPILLHDHDEFLNSAMFLRGIEIYCKLLTKVANV</sequence>
<dbReference type="AlphaFoldDB" id="A0A1Y1NL69"/>
<reference evidence="12" key="1">
    <citation type="journal article" date="2016" name="Sci. Rep.">
        <title>Molecular characterization of firefly nuptial gifts: a multi-omics approach sheds light on postcopulatory sexual selection.</title>
        <authorList>
            <person name="Al-Wathiqui N."/>
            <person name="Fallon T.R."/>
            <person name="South A."/>
            <person name="Weng J.K."/>
            <person name="Lewis S.M."/>
        </authorList>
    </citation>
    <scope>NUCLEOTIDE SEQUENCE</scope>
</reference>
<feature type="binding site" evidence="10">
    <location>
        <position position="141"/>
    </location>
    <ligand>
        <name>Zn(2+)</name>
        <dbReference type="ChEBI" id="CHEBI:29105"/>
        <label>2</label>
    </ligand>
</feature>
<dbReference type="CDD" id="cd05646">
    <property type="entry name" value="M20_AcylaseI_like"/>
    <property type="match status" value="1"/>
</dbReference>
<feature type="binding site" evidence="10">
    <location>
        <position position="106"/>
    </location>
    <ligand>
        <name>Zn(2+)</name>
        <dbReference type="ChEBI" id="CHEBI:29105"/>
        <label>2</label>
    </ligand>
</feature>
<comment type="similarity">
    <text evidence="2">Belongs to the peptidase M20A family.</text>
</comment>
<dbReference type="PROSITE" id="PS00759">
    <property type="entry name" value="ARGE_DAPE_CPG2_2"/>
    <property type="match status" value="1"/>
</dbReference>
<dbReference type="PANTHER" id="PTHR45892:SF1">
    <property type="entry name" value="AMINOACYLASE-1"/>
    <property type="match status" value="1"/>
</dbReference>
<keyword evidence="4" id="KW-0963">Cytoplasm</keyword>
<evidence type="ECO:0000256" key="7">
    <source>
        <dbReference type="ARBA" id="ARBA00022833"/>
    </source>
</evidence>
<dbReference type="FunFam" id="3.40.630.10:FF:000019">
    <property type="entry name" value="Aminoacylase 1"/>
    <property type="match status" value="1"/>
</dbReference>
<dbReference type="InterPro" id="IPR011650">
    <property type="entry name" value="Peptidase_M20_dimer"/>
</dbReference>
<evidence type="ECO:0000256" key="4">
    <source>
        <dbReference type="ARBA" id="ARBA00022490"/>
    </source>
</evidence>
<organism evidence="12">
    <name type="scientific">Photinus pyralis</name>
    <name type="common">Common eastern firefly</name>
    <name type="synonym">Lampyris pyralis</name>
    <dbReference type="NCBI Taxonomy" id="7054"/>
    <lineage>
        <taxon>Eukaryota</taxon>
        <taxon>Metazoa</taxon>
        <taxon>Ecdysozoa</taxon>
        <taxon>Arthropoda</taxon>
        <taxon>Hexapoda</taxon>
        <taxon>Insecta</taxon>
        <taxon>Pterygota</taxon>
        <taxon>Neoptera</taxon>
        <taxon>Endopterygota</taxon>
        <taxon>Coleoptera</taxon>
        <taxon>Polyphaga</taxon>
        <taxon>Elateriformia</taxon>
        <taxon>Elateroidea</taxon>
        <taxon>Lampyridae</taxon>
        <taxon>Lampyrinae</taxon>
        <taxon>Photinus</taxon>
    </lineage>
</organism>
<feature type="binding site" evidence="10">
    <location>
        <position position="106"/>
    </location>
    <ligand>
        <name>Zn(2+)</name>
        <dbReference type="ChEBI" id="CHEBI:29105"/>
        <label>1</label>
    </ligand>
</feature>
<feature type="active site" description="Proton acceptor" evidence="9">
    <location>
        <position position="140"/>
    </location>
</feature>
<dbReference type="FunFam" id="1.10.150.900:FF:000001">
    <property type="entry name" value="Aminoacylase-1, putative"/>
    <property type="match status" value="1"/>
</dbReference>
<protein>
    <recommendedName>
        <fullName evidence="3">N-acyl-aliphatic-L-amino acid amidohydrolase</fullName>
        <ecNumber evidence="3">3.5.1.14</ecNumber>
    </recommendedName>
    <alternativeName>
        <fullName evidence="8">N-acyl-L-amino-acid amidohydrolase</fullName>
    </alternativeName>
</protein>
<dbReference type="PANTHER" id="PTHR45892">
    <property type="entry name" value="AMINOACYLASE-1"/>
    <property type="match status" value="1"/>
</dbReference>
<dbReference type="InterPro" id="IPR052083">
    <property type="entry name" value="Aminoacylase-1_M20A"/>
</dbReference>
<dbReference type="OrthoDB" id="3064516at2759"/>
<feature type="binding site" evidence="10">
    <location>
        <position position="168"/>
    </location>
    <ligand>
        <name>Zn(2+)</name>
        <dbReference type="ChEBI" id="CHEBI:29105"/>
        <label>1</label>
    </ligand>
</feature>
<feature type="active site" evidence="9">
    <location>
        <position position="75"/>
    </location>
</feature>
<dbReference type="GO" id="GO:0046872">
    <property type="term" value="F:metal ion binding"/>
    <property type="evidence" value="ECO:0007669"/>
    <property type="project" value="UniProtKB-KW"/>
</dbReference>
<keyword evidence="7 10" id="KW-0862">Zinc</keyword>
<evidence type="ECO:0000256" key="1">
    <source>
        <dbReference type="ARBA" id="ARBA00004496"/>
    </source>
</evidence>
<dbReference type="Pfam" id="PF01546">
    <property type="entry name" value="Peptidase_M20"/>
    <property type="match status" value="1"/>
</dbReference>
<name>A0A1Y1NL69_PHOPY</name>
<dbReference type="GO" id="GO:0006520">
    <property type="term" value="P:amino acid metabolic process"/>
    <property type="evidence" value="ECO:0007669"/>
    <property type="project" value="InterPro"/>
</dbReference>
<dbReference type="SUPFAM" id="SSF55031">
    <property type="entry name" value="Bacterial exopeptidase dimerisation domain"/>
    <property type="match status" value="1"/>
</dbReference>
<evidence type="ECO:0000259" key="11">
    <source>
        <dbReference type="Pfam" id="PF07687"/>
    </source>
</evidence>
<dbReference type="InterPro" id="IPR036264">
    <property type="entry name" value="Bact_exopeptidase_dim_dom"/>
</dbReference>
<dbReference type="GeneID" id="116175910"/>
<feature type="binding site" evidence="10">
    <location>
        <position position="73"/>
    </location>
    <ligand>
        <name>Zn(2+)</name>
        <dbReference type="ChEBI" id="CHEBI:29105"/>
        <label>1</label>
    </ligand>
</feature>
<comment type="subcellular location">
    <subcellularLocation>
        <location evidence="1">Cytoplasm</location>
    </subcellularLocation>
</comment>
<dbReference type="RefSeq" id="XP_031350147.1">
    <property type="nucleotide sequence ID" value="XM_031494287.1"/>
</dbReference>
<dbReference type="Pfam" id="PF07687">
    <property type="entry name" value="M20_dimer"/>
    <property type="match status" value="1"/>
</dbReference>
<evidence type="ECO:0000256" key="2">
    <source>
        <dbReference type="ARBA" id="ARBA00006247"/>
    </source>
</evidence>
<dbReference type="PIRSF" id="PIRSF036696">
    <property type="entry name" value="ACY-1"/>
    <property type="match status" value="1"/>
</dbReference>
<evidence type="ECO:0000256" key="8">
    <source>
        <dbReference type="ARBA" id="ARBA00029656"/>
    </source>
</evidence>
<evidence type="ECO:0000256" key="3">
    <source>
        <dbReference type="ARBA" id="ARBA00011913"/>
    </source>
</evidence>
<dbReference type="GO" id="GO:0005737">
    <property type="term" value="C:cytoplasm"/>
    <property type="evidence" value="ECO:0007669"/>
    <property type="project" value="UniProtKB-SubCell"/>
</dbReference>
<comment type="cofactor">
    <cofactor evidence="10">
        <name>Zn(2+)</name>
        <dbReference type="ChEBI" id="CHEBI:29105"/>
    </cofactor>
    <text evidence="10">Binds 2 Zn(2+) ions per subunit.</text>
</comment>
<dbReference type="Gene3D" id="3.30.70.360">
    <property type="match status" value="1"/>
</dbReference>
<dbReference type="InterPro" id="IPR001261">
    <property type="entry name" value="ArgE/DapE_CS"/>
</dbReference>
<dbReference type="InterPro" id="IPR002933">
    <property type="entry name" value="Peptidase_M20"/>
</dbReference>
<dbReference type="EC" id="3.5.1.14" evidence="3"/>
<dbReference type="Gene3D" id="1.10.150.900">
    <property type="match status" value="1"/>
</dbReference>
<evidence type="ECO:0000256" key="10">
    <source>
        <dbReference type="PIRSR" id="PIRSR036696-2"/>
    </source>
</evidence>
<dbReference type="NCBIfam" id="TIGR01880">
    <property type="entry name" value="Ac-peptdase-euk"/>
    <property type="match status" value="1"/>
</dbReference>